<dbReference type="Gene3D" id="2.30.30.40">
    <property type="entry name" value="SH3 Domains"/>
    <property type="match status" value="1"/>
</dbReference>
<sequence length="155" mass="17190">MENQHAILFQVHQEDYGADIRHILGIERMGHLKKVSGLPPEVRGITKVREEMVPVIDTGVILHHKPLSIDDKSKLLIFSSQTGPAGLLVSDAKEMIPINGGDIKPFHMQADCFTGVLERNGELIIQLDPDVIVEKIEGFEAISERFEREETAAGS</sequence>
<dbReference type="PANTHER" id="PTHR22617:SF23">
    <property type="entry name" value="CHEMOTAXIS PROTEIN CHEW"/>
    <property type="match status" value="1"/>
</dbReference>
<dbReference type="GO" id="GO:0006935">
    <property type="term" value="P:chemotaxis"/>
    <property type="evidence" value="ECO:0007669"/>
    <property type="project" value="InterPro"/>
</dbReference>
<evidence type="ECO:0000313" key="3">
    <source>
        <dbReference type="EMBL" id="MEC0484829.1"/>
    </source>
</evidence>
<proteinExistence type="predicted"/>
<reference evidence="3 5" key="3">
    <citation type="submission" date="2023-03" db="EMBL/GenBank/DDBJ databases">
        <title>Agriculturally important microbes genome sequencing.</title>
        <authorList>
            <person name="Dunlap C."/>
        </authorList>
    </citation>
    <scope>NUCLEOTIDE SEQUENCE [LARGE SCALE GENOMIC DNA]</scope>
    <source>
        <strain evidence="3 5">CBP-3203</strain>
    </source>
</reference>
<dbReference type="RefSeq" id="WP_048356227.1">
    <property type="nucleotide sequence ID" value="NZ_CP023481.1"/>
</dbReference>
<organism evidence="2 4">
    <name type="scientific">Bacillus glycinifermentans</name>
    <dbReference type="NCBI Taxonomy" id="1664069"/>
    <lineage>
        <taxon>Bacteria</taxon>
        <taxon>Bacillati</taxon>
        <taxon>Bacillota</taxon>
        <taxon>Bacilli</taxon>
        <taxon>Bacillales</taxon>
        <taxon>Bacillaceae</taxon>
        <taxon>Bacillus</taxon>
    </lineage>
</organism>
<dbReference type="GO" id="GO:0005829">
    <property type="term" value="C:cytosol"/>
    <property type="evidence" value="ECO:0007669"/>
    <property type="project" value="TreeGrafter"/>
</dbReference>
<dbReference type="SMART" id="SM00260">
    <property type="entry name" value="CheW"/>
    <property type="match status" value="1"/>
</dbReference>
<dbReference type="PANTHER" id="PTHR22617">
    <property type="entry name" value="CHEMOTAXIS SENSOR HISTIDINE KINASE-RELATED"/>
    <property type="match status" value="1"/>
</dbReference>
<dbReference type="InterPro" id="IPR036061">
    <property type="entry name" value="CheW-like_dom_sf"/>
</dbReference>
<evidence type="ECO:0000259" key="1">
    <source>
        <dbReference type="PROSITE" id="PS50851"/>
    </source>
</evidence>
<name>A0A0J6E183_9BACI</name>
<dbReference type="SUPFAM" id="SSF50341">
    <property type="entry name" value="CheW-like"/>
    <property type="match status" value="1"/>
</dbReference>
<accession>A0A0J6DUZ6</accession>
<gene>
    <name evidence="2" type="ORF">AB447_211040</name>
    <name evidence="3" type="ORF">P8828_08190</name>
</gene>
<dbReference type="OrthoDB" id="9787997at2"/>
<evidence type="ECO:0000313" key="5">
    <source>
        <dbReference type="Proteomes" id="UP001341297"/>
    </source>
</evidence>
<feature type="domain" description="CheW-like" evidence="1">
    <location>
        <begin position="3"/>
        <end position="138"/>
    </location>
</feature>
<dbReference type="GO" id="GO:0007165">
    <property type="term" value="P:signal transduction"/>
    <property type="evidence" value="ECO:0007669"/>
    <property type="project" value="InterPro"/>
</dbReference>
<dbReference type="PATRIC" id="fig|1664069.3.peg.359"/>
<keyword evidence="5" id="KW-1185">Reference proteome</keyword>
<evidence type="ECO:0000313" key="4">
    <source>
        <dbReference type="Proteomes" id="UP000036168"/>
    </source>
</evidence>
<dbReference type="Proteomes" id="UP000036168">
    <property type="component" value="Unassembled WGS sequence"/>
</dbReference>
<dbReference type="Proteomes" id="UP001341297">
    <property type="component" value="Unassembled WGS sequence"/>
</dbReference>
<dbReference type="InterPro" id="IPR002545">
    <property type="entry name" value="CheW-lke_dom"/>
</dbReference>
<dbReference type="InterPro" id="IPR039315">
    <property type="entry name" value="CheW"/>
</dbReference>
<dbReference type="Pfam" id="PF01584">
    <property type="entry name" value="CheW"/>
    <property type="match status" value="1"/>
</dbReference>
<dbReference type="EMBL" id="JARRTL010000008">
    <property type="protein sequence ID" value="MEC0484829.1"/>
    <property type="molecule type" value="Genomic_DNA"/>
</dbReference>
<evidence type="ECO:0000313" key="2">
    <source>
        <dbReference type="EMBL" id="KRT95054.1"/>
    </source>
</evidence>
<protein>
    <submittedName>
        <fullName evidence="3">Chemotaxis protein CheW</fullName>
    </submittedName>
</protein>
<reference evidence="2" key="2">
    <citation type="submission" date="2015-10" db="EMBL/GenBank/DDBJ databases">
        <authorList>
            <person name="Gilbert D.G."/>
        </authorList>
    </citation>
    <scope>NUCLEOTIDE SEQUENCE</scope>
    <source>
        <strain evidence="2">GO-13</strain>
    </source>
</reference>
<reference evidence="2 4" key="1">
    <citation type="journal article" date="2015" name="Int. J. Syst. Evol. Microbiol.">
        <title>Bacillus glycinifermentans sp. nov., isolated from fermented soybean paste.</title>
        <authorList>
            <person name="Kim S.J."/>
            <person name="Dunlap C.A."/>
            <person name="Kwon S.W."/>
            <person name="Rooney A.P."/>
        </authorList>
    </citation>
    <scope>NUCLEOTIDE SEQUENCE [LARGE SCALE GENOMIC DNA]</scope>
    <source>
        <strain evidence="2 4">GO-13</strain>
    </source>
</reference>
<dbReference type="Gene3D" id="2.40.50.180">
    <property type="entry name" value="CheA-289, Domain 4"/>
    <property type="match status" value="1"/>
</dbReference>
<dbReference type="PROSITE" id="PS50851">
    <property type="entry name" value="CHEW"/>
    <property type="match status" value="1"/>
</dbReference>
<comment type="caution">
    <text evidence="2">The sequence shown here is derived from an EMBL/GenBank/DDBJ whole genome shotgun (WGS) entry which is preliminary data.</text>
</comment>
<dbReference type="STRING" id="1664069.BGLY_2845"/>
<dbReference type="AlphaFoldDB" id="A0A0J6E183"/>
<accession>A0A0J6E183</accession>
<dbReference type="EMBL" id="LECW02000004">
    <property type="protein sequence ID" value="KRT95054.1"/>
    <property type="molecule type" value="Genomic_DNA"/>
</dbReference>